<evidence type="ECO:0000313" key="7">
    <source>
        <dbReference type="EMBL" id="HHI65867.1"/>
    </source>
</evidence>
<keyword evidence="4" id="KW-0408">Iron</keyword>
<proteinExistence type="predicted"/>
<accession>A0A7C5PHC5</accession>
<gene>
    <name evidence="7" type="ORF">ENL70_04905</name>
</gene>
<name>A0A7C5PHC5_9BACT</name>
<dbReference type="SUPFAM" id="SSF102114">
    <property type="entry name" value="Radical SAM enzymes"/>
    <property type="match status" value="1"/>
</dbReference>
<dbReference type="PANTHER" id="PTHR43273">
    <property type="entry name" value="ANAEROBIC SULFATASE-MATURATING ENZYME HOMOLOG ASLB-RELATED"/>
    <property type="match status" value="1"/>
</dbReference>
<evidence type="ECO:0000259" key="6">
    <source>
        <dbReference type="Pfam" id="PF04055"/>
    </source>
</evidence>
<dbReference type="InterPro" id="IPR058240">
    <property type="entry name" value="rSAM_sf"/>
</dbReference>
<sequence>MLFFIVTSGKCNLQCKYCGGSFPEDRVPYDVTYDFDSLKDFIEKDPDAIIAFYGGEPLINAKFIEKVLEHIKAKHFVIQTNGLLYERLDKRYWNKMDTVLLSIDGRKEVTDFYRGNNVYERVIEAARRLKIAGFRGDLIARMTVSERTDIYEDVLHLIALGLFDHIHWQLDVGWSTLWHDFMGWCRKEYMPGIKALVNFWINEMQSGRVIGLVPFLGILQRLRKEVVEAPPCGAGEDAYAIMPNGDVLACPIAFDVGWSRVGNIYSNTPSNLSKVEVSDSCKACKYFRVCGGRCLYINKEPLWNKENMDMVCEITKFTIDEVFNCLNIVENLLEKHIISNDDLDYPKFNNSTEIIP</sequence>
<evidence type="ECO:0000256" key="5">
    <source>
        <dbReference type="ARBA" id="ARBA00023014"/>
    </source>
</evidence>
<dbReference type="SFLD" id="SFLDS00029">
    <property type="entry name" value="Radical_SAM"/>
    <property type="match status" value="1"/>
</dbReference>
<reference evidence="7" key="1">
    <citation type="journal article" date="2020" name="mSystems">
        <title>Genome- and Community-Level Interaction Insights into Carbon Utilization and Element Cycling Functions of Hydrothermarchaeota in Hydrothermal Sediment.</title>
        <authorList>
            <person name="Zhou Z."/>
            <person name="Liu Y."/>
            <person name="Xu W."/>
            <person name="Pan J."/>
            <person name="Luo Z.H."/>
            <person name="Li M."/>
        </authorList>
    </citation>
    <scope>NUCLEOTIDE SEQUENCE [LARGE SCALE GENOMIC DNA]</scope>
    <source>
        <strain evidence="7">SpSt-1019</strain>
    </source>
</reference>
<evidence type="ECO:0000256" key="4">
    <source>
        <dbReference type="ARBA" id="ARBA00023004"/>
    </source>
</evidence>
<comment type="cofactor">
    <cofactor evidence="1">
        <name>[4Fe-4S] cluster</name>
        <dbReference type="ChEBI" id="CHEBI:49883"/>
    </cofactor>
</comment>
<keyword evidence="2" id="KW-0949">S-adenosyl-L-methionine</keyword>
<dbReference type="AlphaFoldDB" id="A0A7C5PHC5"/>
<evidence type="ECO:0000256" key="1">
    <source>
        <dbReference type="ARBA" id="ARBA00001966"/>
    </source>
</evidence>
<evidence type="ECO:0000256" key="2">
    <source>
        <dbReference type="ARBA" id="ARBA00022691"/>
    </source>
</evidence>
<dbReference type="InterPro" id="IPR013785">
    <property type="entry name" value="Aldolase_TIM"/>
</dbReference>
<dbReference type="SFLD" id="SFLDG01067">
    <property type="entry name" value="SPASM/twitch_domain_containing"/>
    <property type="match status" value="1"/>
</dbReference>
<dbReference type="InterPro" id="IPR007197">
    <property type="entry name" value="rSAM"/>
</dbReference>
<comment type="caution">
    <text evidence="7">The sequence shown here is derived from an EMBL/GenBank/DDBJ whole genome shotgun (WGS) entry which is preliminary data.</text>
</comment>
<dbReference type="Gene3D" id="3.20.20.70">
    <property type="entry name" value="Aldolase class I"/>
    <property type="match status" value="1"/>
</dbReference>
<keyword evidence="5" id="KW-0411">Iron-sulfur</keyword>
<dbReference type="InterPro" id="IPR023867">
    <property type="entry name" value="Sulphatase_maturase_rSAM"/>
</dbReference>
<protein>
    <submittedName>
        <fullName evidence="7">TIGR04084 family radical SAM/SPASM domain-containing protein</fullName>
    </submittedName>
</protein>
<keyword evidence="3" id="KW-0479">Metal-binding</keyword>
<dbReference type="InterPro" id="IPR023885">
    <property type="entry name" value="4Fe4S-binding_SPASM_dom"/>
</dbReference>
<dbReference type="NCBIfam" id="TIGR04084">
    <property type="entry name" value="rSAM_AF0577"/>
    <property type="match status" value="1"/>
</dbReference>
<dbReference type="InterPro" id="IPR023819">
    <property type="entry name" value="Pep-mod_rSAM_AF0577"/>
</dbReference>
<organism evidence="7">
    <name type="scientific">Thermodesulfobium narugense</name>
    <dbReference type="NCBI Taxonomy" id="184064"/>
    <lineage>
        <taxon>Bacteria</taxon>
        <taxon>Pseudomonadati</taxon>
        <taxon>Thermodesulfobiota</taxon>
        <taxon>Thermodesulfobiia</taxon>
        <taxon>Thermodesulfobiales</taxon>
        <taxon>Thermodesulfobiaceae</taxon>
        <taxon>Thermodesulfobium</taxon>
    </lineage>
</organism>
<feature type="domain" description="Radical SAM core" evidence="6">
    <location>
        <begin position="6"/>
        <end position="143"/>
    </location>
</feature>
<dbReference type="SFLD" id="SFLDG01104">
    <property type="entry name" value="Uncharacterised_Radical_SAM_Su"/>
    <property type="match status" value="1"/>
</dbReference>
<dbReference type="Pfam" id="PF04055">
    <property type="entry name" value="Radical_SAM"/>
    <property type="match status" value="1"/>
</dbReference>
<evidence type="ECO:0000256" key="3">
    <source>
        <dbReference type="ARBA" id="ARBA00022723"/>
    </source>
</evidence>
<dbReference type="GO" id="GO:0016491">
    <property type="term" value="F:oxidoreductase activity"/>
    <property type="evidence" value="ECO:0007669"/>
    <property type="project" value="InterPro"/>
</dbReference>
<dbReference type="PANTHER" id="PTHR43273:SF2">
    <property type="entry name" value="RADICAL SAM CORE DOMAIN-CONTAINING PROTEIN"/>
    <property type="match status" value="1"/>
</dbReference>
<dbReference type="EMBL" id="DRUY01000164">
    <property type="protein sequence ID" value="HHI65867.1"/>
    <property type="molecule type" value="Genomic_DNA"/>
</dbReference>
<dbReference type="CDD" id="cd01335">
    <property type="entry name" value="Radical_SAM"/>
    <property type="match status" value="1"/>
</dbReference>
<dbReference type="NCBIfam" id="TIGR04085">
    <property type="entry name" value="rSAM_more_4Fe4S"/>
    <property type="match status" value="1"/>
</dbReference>
<dbReference type="GO" id="GO:0051536">
    <property type="term" value="F:iron-sulfur cluster binding"/>
    <property type="evidence" value="ECO:0007669"/>
    <property type="project" value="UniProtKB-KW"/>
</dbReference>
<dbReference type="GO" id="GO:0046872">
    <property type="term" value="F:metal ion binding"/>
    <property type="evidence" value="ECO:0007669"/>
    <property type="project" value="UniProtKB-KW"/>
</dbReference>